<protein>
    <submittedName>
        <fullName evidence="3">Carboxylesterase</fullName>
        <ecNumber evidence="3">3.1.1.1</ecNumber>
    </submittedName>
</protein>
<dbReference type="Gene3D" id="3.40.50.1820">
    <property type="entry name" value="alpha/beta hydrolase"/>
    <property type="match status" value="1"/>
</dbReference>
<reference evidence="3 4" key="1">
    <citation type="journal article" date="2017" name="Int. J. Syst. Evol. Microbiol.">
        <title>Macrococcus canis sp. nov., a skin bacterium associated with infections in dogs.</title>
        <authorList>
            <person name="Gobeli Brawand S."/>
            <person name="Cotting K."/>
            <person name="Gomez-Sanz E."/>
            <person name="Collaud A."/>
            <person name="Thomann A."/>
            <person name="Brodard I."/>
            <person name="Rodriguez-Campos S."/>
            <person name="Strauss C."/>
            <person name="Perreten V."/>
        </authorList>
    </citation>
    <scope>NUCLEOTIDE SEQUENCE [LARGE SCALE GENOMIC DNA]</scope>
    <source>
        <strain evidence="3 4">KM45013</strain>
    </source>
</reference>
<dbReference type="InterPro" id="IPR012354">
    <property type="entry name" value="Esterase_lipase"/>
</dbReference>
<dbReference type="GeneID" id="35294872"/>
<dbReference type="InterPro" id="IPR051044">
    <property type="entry name" value="MAG_DAG_Lipase"/>
</dbReference>
<dbReference type="PANTHER" id="PTHR11614">
    <property type="entry name" value="PHOSPHOLIPASE-RELATED"/>
    <property type="match status" value="1"/>
</dbReference>
<name>A0A1W7A9S8_9STAP</name>
<dbReference type="GO" id="GO:0106435">
    <property type="term" value="F:carboxylesterase activity"/>
    <property type="evidence" value="ECO:0007669"/>
    <property type="project" value="UniProtKB-EC"/>
</dbReference>
<feature type="domain" description="Serine aminopeptidase S33" evidence="2">
    <location>
        <begin position="158"/>
        <end position="227"/>
    </location>
</feature>
<evidence type="ECO:0000259" key="2">
    <source>
        <dbReference type="Pfam" id="PF12146"/>
    </source>
</evidence>
<keyword evidence="4" id="KW-1185">Reference proteome</keyword>
<dbReference type="Proteomes" id="UP000194154">
    <property type="component" value="Chromosome"/>
</dbReference>
<sequence>MKMRLPEPFFFEEGKRAVLLLHGFTGNSSDVRQLGRFLQKKGYTSYAPHYEGHGVPPEELLASSPHVWWSQVLEAYDFLVGKGYNEIAVAGLSLGGVFALKLAQYRDVLSVATLCSPMYIKTTGNMYEGVLDYAREFKKREGKSEAQINQEMEAFQPTDMLVDLQQTIQDVRDTVDNVYAPLFVAQGRLDTMINPDSANIIYNEAESDDKEIHWYEQSGHVITIDKEKEQLFEDYHQFLERLDWSN</sequence>
<evidence type="ECO:0000313" key="3">
    <source>
        <dbReference type="EMBL" id="ARQ06385.1"/>
    </source>
</evidence>
<proteinExistence type="predicted"/>
<evidence type="ECO:0000256" key="1">
    <source>
        <dbReference type="PIRSR" id="PIRSR017388-1"/>
    </source>
</evidence>
<dbReference type="EC" id="3.1.1.1" evidence="3"/>
<dbReference type="STRING" id="1855823.MCCS_07350"/>
<dbReference type="SUPFAM" id="SSF53474">
    <property type="entry name" value="alpha/beta-Hydrolases"/>
    <property type="match status" value="1"/>
</dbReference>
<accession>A0A1W7A9S8</accession>
<evidence type="ECO:0000313" key="4">
    <source>
        <dbReference type="Proteomes" id="UP000194154"/>
    </source>
</evidence>
<keyword evidence="3" id="KW-0378">Hydrolase</keyword>
<feature type="domain" description="Serine aminopeptidase S33" evidence="2">
    <location>
        <begin position="15"/>
        <end position="122"/>
    </location>
</feature>
<feature type="active site" description="Charge relay system" evidence="1">
    <location>
        <position position="220"/>
    </location>
</feature>
<dbReference type="Pfam" id="PF12146">
    <property type="entry name" value="Hydrolase_4"/>
    <property type="match status" value="2"/>
</dbReference>
<feature type="active site" description="Nucleophile" evidence="1">
    <location>
        <position position="93"/>
    </location>
</feature>
<dbReference type="RefSeq" id="WP_086042055.1">
    <property type="nucleotide sequence ID" value="NZ_CBCRZA010000001.1"/>
</dbReference>
<organism evidence="3 4">
    <name type="scientific">Macrococcoides canis</name>
    <dbReference type="NCBI Taxonomy" id="1855823"/>
    <lineage>
        <taxon>Bacteria</taxon>
        <taxon>Bacillati</taxon>
        <taxon>Bacillota</taxon>
        <taxon>Bacilli</taxon>
        <taxon>Bacillales</taxon>
        <taxon>Staphylococcaceae</taxon>
        <taxon>Macrococcoides</taxon>
    </lineage>
</organism>
<dbReference type="OrthoDB" id="9800213at2"/>
<dbReference type="KEGG" id="mcak:MCCS_07350"/>
<dbReference type="AlphaFoldDB" id="A0A1W7A9S8"/>
<dbReference type="InterPro" id="IPR022742">
    <property type="entry name" value="Hydrolase_4"/>
</dbReference>
<feature type="active site" description="Charge relay system" evidence="1">
    <location>
        <position position="190"/>
    </location>
</feature>
<dbReference type="EMBL" id="CP021059">
    <property type="protein sequence ID" value="ARQ06385.1"/>
    <property type="molecule type" value="Genomic_DNA"/>
</dbReference>
<gene>
    <name evidence="3" type="primary">est_2</name>
    <name evidence="3" type="ORF">MCCS_07350</name>
</gene>
<dbReference type="PIRSF" id="PIRSF017388">
    <property type="entry name" value="Esterase_lipase"/>
    <property type="match status" value="1"/>
</dbReference>
<dbReference type="InterPro" id="IPR029058">
    <property type="entry name" value="AB_hydrolase_fold"/>
</dbReference>